<keyword evidence="4 6" id="KW-0472">Membrane</keyword>
<dbReference type="OrthoDB" id="40134at2759"/>
<evidence type="ECO:0000256" key="2">
    <source>
        <dbReference type="ARBA" id="ARBA00022692"/>
    </source>
</evidence>
<evidence type="ECO:0000256" key="3">
    <source>
        <dbReference type="ARBA" id="ARBA00022989"/>
    </source>
</evidence>
<dbReference type="InterPro" id="IPR013057">
    <property type="entry name" value="AA_transpt_TM"/>
</dbReference>
<evidence type="ECO:0000313" key="9">
    <source>
        <dbReference type="EMBL" id="VFT85040.1"/>
    </source>
</evidence>
<feature type="transmembrane region" description="Helical" evidence="6">
    <location>
        <begin position="275"/>
        <end position="299"/>
    </location>
</feature>
<feature type="transmembrane region" description="Helical" evidence="6">
    <location>
        <begin position="38"/>
        <end position="67"/>
    </location>
</feature>
<feature type="transmembrane region" description="Helical" evidence="6">
    <location>
        <begin position="188"/>
        <end position="211"/>
    </location>
</feature>
<keyword evidence="3 6" id="KW-1133">Transmembrane helix</keyword>
<feature type="transmembrane region" description="Helical" evidence="6">
    <location>
        <begin position="12"/>
        <end position="32"/>
    </location>
</feature>
<sequence length="498" mass="53577">MATSPYLTVEDLKMCFSLFCCVYGIGTLGMPGNYARAGYAWASVALVYMALVNIYATVCISKVLLVAPPRVRTFADLGDFCLGPVGRWLILVTQMLTCVLVPIAFLVLGGIMLTTLFPSTYGMTTWIIIMGVVLLPVCLIPTLKEGALAAAAGCLGTILADGIALYLLVDNMTPIPPGLHTPDPALTFKSVATIFGNLALAYGAGIVIPALQRQHSQPKRMPRVIVVTLTTTSILFLLVAITGVSVVGCQIPGNLLFAVAGSSLGFTASRGGVVLAFLAMQLHVTIAFGVLITPGFYILERCLLGVHQQQPHVLESLDENDVGREADAPGYDELDTPRAPTTTKHDPNPVVDRLAEHHNTDTRAYQEPGVYPKVAALRIVILAGCVAIACAWKDRLLDLLDFTGASCIALSCMVLPIVFYLRHFGAAVSWPERLWAYTAIIVSLFLAVYVSVVSAQPLFSPNPTPPVTWDNVKFPYCPSTSSYARIVYTNVSYHAHFP</sequence>
<keyword evidence="10" id="KW-1185">Reference proteome</keyword>
<keyword evidence="2 6" id="KW-0812">Transmembrane</keyword>
<dbReference type="Proteomes" id="UP000332933">
    <property type="component" value="Unassembled WGS sequence"/>
</dbReference>
<organism evidence="9 10">
    <name type="scientific">Aphanomyces stellatus</name>
    <dbReference type="NCBI Taxonomy" id="120398"/>
    <lineage>
        <taxon>Eukaryota</taxon>
        <taxon>Sar</taxon>
        <taxon>Stramenopiles</taxon>
        <taxon>Oomycota</taxon>
        <taxon>Saprolegniomycetes</taxon>
        <taxon>Saprolegniales</taxon>
        <taxon>Verrucalvaceae</taxon>
        <taxon>Aphanomyces</taxon>
    </lineage>
</organism>
<evidence type="ECO:0000256" key="4">
    <source>
        <dbReference type="ARBA" id="ARBA00023136"/>
    </source>
</evidence>
<dbReference type="Pfam" id="PF01490">
    <property type="entry name" value="Aa_trans"/>
    <property type="match status" value="1"/>
</dbReference>
<feature type="transmembrane region" description="Helical" evidence="6">
    <location>
        <begin position="119"/>
        <end position="140"/>
    </location>
</feature>
<evidence type="ECO:0000256" key="1">
    <source>
        <dbReference type="ARBA" id="ARBA00004141"/>
    </source>
</evidence>
<accession>A0A485KJM0</accession>
<reference evidence="9 10" key="1">
    <citation type="submission" date="2019-03" db="EMBL/GenBank/DDBJ databases">
        <authorList>
            <person name="Gaulin E."/>
            <person name="Dumas B."/>
        </authorList>
    </citation>
    <scope>NUCLEOTIDE SEQUENCE [LARGE SCALE GENOMIC DNA]</scope>
    <source>
        <strain evidence="9">CBS 568.67</strain>
    </source>
</reference>
<evidence type="ECO:0000313" key="10">
    <source>
        <dbReference type="Proteomes" id="UP000332933"/>
    </source>
</evidence>
<feature type="transmembrane region" description="Helical" evidence="6">
    <location>
        <begin position="223"/>
        <end position="245"/>
    </location>
</feature>
<feature type="transmembrane region" description="Helical" evidence="6">
    <location>
        <begin position="147"/>
        <end position="168"/>
    </location>
</feature>
<reference evidence="8" key="2">
    <citation type="submission" date="2019-06" db="EMBL/GenBank/DDBJ databases">
        <title>Genomics analysis of Aphanomyces spp. identifies a new class of oomycete effector associated with host adaptation.</title>
        <authorList>
            <person name="Gaulin E."/>
        </authorList>
    </citation>
    <scope>NUCLEOTIDE SEQUENCE</scope>
    <source>
        <strain evidence="8">CBS 578.67</strain>
    </source>
</reference>
<proteinExistence type="predicted"/>
<comment type="subcellular location">
    <subcellularLocation>
        <location evidence="1">Membrane</location>
        <topology evidence="1">Multi-pass membrane protein</topology>
    </subcellularLocation>
</comment>
<evidence type="ECO:0000259" key="7">
    <source>
        <dbReference type="Pfam" id="PF01490"/>
    </source>
</evidence>
<feature type="transmembrane region" description="Helical" evidence="6">
    <location>
        <begin position="399"/>
        <end position="422"/>
    </location>
</feature>
<feature type="domain" description="Amino acid transporter transmembrane" evidence="7">
    <location>
        <begin position="15"/>
        <end position="453"/>
    </location>
</feature>
<dbReference type="EMBL" id="VJMH01005092">
    <property type="protein sequence ID" value="KAF0701370.1"/>
    <property type="molecule type" value="Genomic_DNA"/>
</dbReference>
<feature type="region of interest" description="Disordered" evidence="5">
    <location>
        <begin position="317"/>
        <end position="350"/>
    </location>
</feature>
<gene>
    <name evidence="9" type="primary">Aste57867_8151</name>
    <name evidence="8" type="ORF">As57867_008121</name>
    <name evidence="9" type="ORF">ASTE57867_8151</name>
</gene>
<feature type="transmembrane region" description="Helical" evidence="6">
    <location>
        <begin position="375"/>
        <end position="392"/>
    </location>
</feature>
<dbReference type="PANTHER" id="PTHR22950">
    <property type="entry name" value="AMINO ACID TRANSPORTER"/>
    <property type="match status" value="1"/>
</dbReference>
<feature type="transmembrane region" description="Helical" evidence="6">
    <location>
        <begin position="434"/>
        <end position="452"/>
    </location>
</feature>
<protein>
    <submittedName>
        <fullName evidence="9">Aste57867_8151 protein</fullName>
    </submittedName>
</protein>
<dbReference type="PANTHER" id="PTHR22950:SF349">
    <property type="entry name" value="AMINO ACID TRANSPORTER TRANSMEMBRANE DOMAIN-CONTAINING PROTEIN"/>
    <property type="match status" value="1"/>
</dbReference>
<evidence type="ECO:0000313" key="8">
    <source>
        <dbReference type="EMBL" id="KAF0701370.1"/>
    </source>
</evidence>
<dbReference type="GO" id="GO:0015179">
    <property type="term" value="F:L-amino acid transmembrane transporter activity"/>
    <property type="evidence" value="ECO:0007669"/>
    <property type="project" value="TreeGrafter"/>
</dbReference>
<dbReference type="AlphaFoldDB" id="A0A485KJM0"/>
<name>A0A485KJM0_9STRA</name>
<dbReference type="GO" id="GO:0005774">
    <property type="term" value="C:vacuolar membrane"/>
    <property type="evidence" value="ECO:0007669"/>
    <property type="project" value="TreeGrafter"/>
</dbReference>
<feature type="transmembrane region" description="Helical" evidence="6">
    <location>
        <begin position="88"/>
        <end position="113"/>
    </location>
</feature>
<evidence type="ECO:0000256" key="6">
    <source>
        <dbReference type="SAM" id="Phobius"/>
    </source>
</evidence>
<evidence type="ECO:0000256" key="5">
    <source>
        <dbReference type="SAM" id="MobiDB-lite"/>
    </source>
</evidence>
<dbReference type="EMBL" id="CAADRA010005113">
    <property type="protein sequence ID" value="VFT85040.1"/>
    <property type="molecule type" value="Genomic_DNA"/>
</dbReference>